<evidence type="ECO:0000259" key="1">
    <source>
        <dbReference type="Pfam" id="PF02492"/>
    </source>
</evidence>
<dbReference type="Gene3D" id="3.40.50.300">
    <property type="entry name" value="P-loop containing nucleotide triphosphate hydrolases"/>
    <property type="match status" value="1"/>
</dbReference>
<organism evidence="2 3">
    <name type="scientific">Candidatus Nesterenkonia stercoripullorum</name>
    <dbReference type="NCBI Taxonomy" id="2838701"/>
    <lineage>
        <taxon>Bacteria</taxon>
        <taxon>Bacillati</taxon>
        <taxon>Actinomycetota</taxon>
        <taxon>Actinomycetes</taxon>
        <taxon>Micrococcales</taxon>
        <taxon>Micrococcaceae</taxon>
        <taxon>Nesterenkonia</taxon>
    </lineage>
</organism>
<proteinExistence type="predicted"/>
<dbReference type="GO" id="GO:0005737">
    <property type="term" value="C:cytoplasm"/>
    <property type="evidence" value="ECO:0007669"/>
    <property type="project" value="TreeGrafter"/>
</dbReference>
<comment type="caution">
    <text evidence="2">The sequence shown here is derived from an EMBL/GenBank/DDBJ whole genome shotgun (WGS) entry which is preliminary data.</text>
</comment>
<reference evidence="2" key="2">
    <citation type="submission" date="2021-04" db="EMBL/GenBank/DDBJ databases">
        <authorList>
            <person name="Gilroy R."/>
        </authorList>
    </citation>
    <scope>NUCLEOTIDE SEQUENCE</scope>
    <source>
        <strain evidence="2">ChiHejej3B27-3195</strain>
    </source>
</reference>
<dbReference type="PANTHER" id="PTHR13748:SF62">
    <property type="entry name" value="COBW DOMAIN-CONTAINING PROTEIN"/>
    <property type="match status" value="1"/>
</dbReference>
<gene>
    <name evidence="2" type="ORF">H9871_05405</name>
</gene>
<evidence type="ECO:0000313" key="2">
    <source>
        <dbReference type="EMBL" id="HIW99561.1"/>
    </source>
</evidence>
<dbReference type="InterPro" id="IPR027417">
    <property type="entry name" value="P-loop_NTPase"/>
</dbReference>
<dbReference type="InterPro" id="IPR003495">
    <property type="entry name" value="CobW/HypB/UreG_nucleotide-bd"/>
</dbReference>
<protein>
    <recommendedName>
        <fullName evidence="1">CobW/HypB/UreG nucleotide-binding domain-containing protein</fullName>
    </recommendedName>
</protein>
<evidence type="ECO:0000313" key="3">
    <source>
        <dbReference type="Proteomes" id="UP000824151"/>
    </source>
</evidence>
<dbReference type="Proteomes" id="UP000824151">
    <property type="component" value="Unassembled WGS sequence"/>
</dbReference>
<name>A0A9D1S3M9_9MICC</name>
<reference evidence="2" key="1">
    <citation type="journal article" date="2021" name="PeerJ">
        <title>Extensive microbial diversity within the chicken gut microbiome revealed by metagenomics and culture.</title>
        <authorList>
            <person name="Gilroy R."/>
            <person name="Ravi A."/>
            <person name="Getino M."/>
            <person name="Pursley I."/>
            <person name="Horton D.L."/>
            <person name="Alikhan N.F."/>
            <person name="Baker D."/>
            <person name="Gharbi K."/>
            <person name="Hall N."/>
            <person name="Watson M."/>
            <person name="Adriaenssens E.M."/>
            <person name="Foster-Nyarko E."/>
            <person name="Jarju S."/>
            <person name="Secka A."/>
            <person name="Antonio M."/>
            <person name="Oren A."/>
            <person name="Chaudhuri R.R."/>
            <person name="La Ragione R."/>
            <person name="Hildebrand F."/>
            <person name="Pallen M.J."/>
        </authorList>
    </citation>
    <scope>NUCLEOTIDE SEQUENCE</scope>
    <source>
        <strain evidence="2">ChiHejej3B27-3195</strain>
    </source>
</reference>
<dbReference type="InterPro" id="IPR051316">
    <property type="entry name" value="Zinc-reg_GTPase_activator"/>
</dbReference>
<sequence length="311" mass="32209">MPAELGIIGGYLGSGKSTLINRLLDGVLPGRTAVVVNDFGSVNIDSALIASSSQDTIELTNGCICCQITDDVSRTMTALAARADLDRVLCEVSGVGDPRQLASWRAYPGFSAGPILVCADTTAIAGLLRNEYVSDTVERQLAVADVVLLTKTDLAIPPEIESARQRCSEAAPTARILLHDAADPGTAAAAAFVAASRSGSPAVGGDLPDAGSPDDHAARHSSVTLRDLNGIDMSVLATALSEQADRLVRAKGVLQDAQGVWHDIQLSAGRVDRRARSAGPSTPALVLIAAGPQAEDEREVAAQALRAALRM</sequence>
<dbReference type="SUPFAM" id="SSF52540">
    <property type="entry name" value="P-loop containing nucleoside triphosphate hydrolases"/>
    <property type="match status" value="1"/>
</dbReference>
<feature type="domain" description="CobW/HypB/UreG nucleotide-binding" evidence="1">
    <location>
        <begin position="7"/>
        <end position="175"/>
    </location>
</feature>
<dbReference type="EMBL" id="DXGD01000196">
    <property type="protein sequence ID" value="HIW99561.1"/>
    <property type="molecule type" value="Genomic_DNA"/>
</dbReference>
<accession>A0A9D1S3M9</accession>
<dbReference type="AlphaFoldDB" id="A0A9D1S3M9"/>
<dbReference type="PANTHER" id="PTHR13748">
    <property type="entry name" value="COBW-RELATED"/>
    <property type="match status" value="1"/>
</dbReference>
<dbReference type="Pfam" id="PF02492">
    <property type="entry name" value="cobW"/>
    <property type="match status" value="1"/>
</dbReference>